<dbReference type="InterPro" id="IPR019108">
    <property type="entry name" value="Caa3_assmbl_CtaG-rel"/>
</dbReference>
<dbReference type="Proteomes" id="UP001143347">
    <property type="component" value="Unassembled WGS sequence"/>
</dbReference>
<comment type="caution">
    <text evidence="7">The sequence shown here is derived from an EMBL/GenBank/DDBJ whole genome shotgun (WGS) entry which is preliminary data.</text>
</comment>
<dbReference type="Pfam" id="PF09678">
    <property type="entry name" value="Caa3_CtaG"/>
    <property type="match status" value="1"/>
</dbReference>
<feature type="transmembrane region" description="Helical" evidence="6">
    <location>
        <begin position="189"/>
        <end position="211"/>
    </location>
</feature>
<keyword evidence="2" id="KW-1003">Cell membrane</keyword>
<feature type="transmembrane region" description="Helical" evidence="6">
    <location>
        <begin position="506"/>
        <end position="530"/>
    </location>
</feature>
<evidence type="ECO:0000256" key="4">
    <source>
        <dbReference type="ARBA" id="ARBA00022989"/>
    </source>
</evidence>
<feature type="transmembrane region" description="Helical" evidence="6">
    <location>
        <begin position="587"/>
        <end position="613"/>
    </location>
</feature>
<keyword evidence="5 6" id="KW-0472">Membrane</keyword>
<accession>A0A9X3I6Q4</accession>
<evidence type="ECO:0000256" key="1">
    <source>
        <dbReference type="ARBA" id="ARBA00004651"/>
    </source>
</evidence>
<keyword evidence="3 6" id="KW-0812">Transmembrane</keyword>
<feature type="transmembrane region" description="Helical" evidence="6">
    <location>
        <begin position="391"/>
        <end position="413"/>
    </location>
</feature>
<evidence type="ECO:0000313" key="7">
    <source>
        <dbReference type="EMBL" id="MCX2967123.1"/>
    </source>
</evidence>
<feature type="transmembrane region" description="Helical" evidence="6">
    <location>
        <begin position="50"/>
        <end position="68"/>
    </location>
</feature>
<evidence type="ECO:0000256" key="6">
    <source>
        <dbReference type="SAM" id="Phobius"/>
    </source>
</evidence>
<feature type="transmembrane region" description="Helical" evidence="6">
    <location>
        <begin position="470"/>
        <end position="494"/>
    </location>
</feature>
<evidence type="ECO:0000256" key="3">
    <source>
        <dbReference type="ARBA" id="ARBA00022692"/>
    </source>
</evidence>
<feature type="transmembrane region" description="Helical" evidence="6">
    <location>
        <begin position="88"/>
        <end position="108"/>
    </location>
</feature>
<reference evidence="7" key="1">
    <citation type="submission" date="2022-10" db="EMBL/GenBank/DDBJ databases">
        <title>WGS of marine actinomycetes from Thailand.</title>
        <authorList>
            <person name="Thawai C."/>
        </authorList>
    </citation>
    <scope>NUCLEOTIDE SEQUENCE</scope>
    <source>
        <strain evidence="7">SW21</strain>
    </source>
</reference>
<comment type="subcellular location">
    <subcellularLocation>
        <location evidence="1">Cell membrane</location>
        <topology evidence="1">Multi-pass membrane protein</topology>
    </subcellularLocation>
</comment>
<feature type="transmembrane region" description="Helical" evidence="6">
    <location>
        <begin position="425"/>
        <end position="449"/>
    </location>
</feature>
<protein>
    <submittedName>
        <fullName evidence="7">Cytochrome c oxidase assembly protein</fullName>
    </submittedName>
</protein>
<feature type="transmembrane region" description="Helical" evidence="6">
    <location>
        <begin position="542"/>
        <end position="567"/>
    </location>
</feature>
<evidence type="ECO:0000313" key="8">
    <source>
        <dbReference type="Proteomes" id="UP001143347"/>
    </source>
</evidence>
<feature type="transmembrane region" description="Helical" evidence="6">
    <location>
        <begin position="359"/>
        <end position="379"/>
    </location>
</feature>
<dbReference type="AlphaFoldDB" id="A0A9X3I6Q4"/>
<feature type="transmembrane region" description="Helical" evidence="6">
    <location>
        <begin position="135"/>
        <end position="154"/>
    </location>
</feature>
<keyword evidence="4 6" id="KW-1133">Transmembrane helix</keyword>
<feature type="transmembrane region" description="Helical" evidence="6">
    <location>
        <begin position="298"/>
        <end position="318"/>
    </location>
</feature>
<feature type="transmembrane region" description="Helical" evidence="6">
    <location>
        <begin position="231"/>
        <end position="253"/>
    </location>
</feature>
<dbReference type="RefSeq" id="WP_266063807.1">
    <property type="nucleotide sequence ID" value="NZ_JAPKFM010000043.1"/>
</dbReference>
<evidence type="ECO:0000256" key="5">
    <source>
        <dbReference type="ARBA" id="ARBA00023136"/>
    </source>
</evidence>
<proteinExistence type="predicted"/>
<dbReference type="GO" id="GO:0005886">
    <property type="term" value="C:plasma membrane"/>
    <property type="evidence" value="ECO:0007669"/>
    <property type="project" value="UniProtKB-SubCell"/>
</dbReference>
<gene>
    <name evidence="7" type="ORF">OSB52_23935</name>
</gene>
<organism evidence="7 8">
    <name type="scientific">Gordonia aquimaris</name>
    <dbReference type="NCBI Taxonomy" id="2984863"/>
    <lineage>
        <taxon>Bacteria</taxon>
        <taxon>Bacillati</taxon>
        <taxon>Actinomycetota</taxon>
        <taxon>Actinomycetes</taxon>
        <taxon>Mycobacteriales</taxon>
        <taxon>Gordoniaceae</taxon>
        <taxon>Gordonia</taxon>
    </lineage>
</organism>
<feature type="transmembrane region" description="Helical" evidence="6">
    <location>
        <begin position="161"/>
        <end position="183"/>
    </location>
</feature>
<feature type="transmembrane region" description="Helical" evidence="6">
    <location>
        <begin position="265"/>
        <end position="286"/>
    </location>
</feature>
<sequence>MAVALLAAFLGVSAAVLAWYATSVAGARYKQSGDPFPGVATAMSDVVGNYLVSAVAGLTLGALVYVVIAARPDDEGYVDITVYPAYRAAARVATAWVALAVLMVPVAAADTTGLSVTRLIGEGYLAYGISVSDPAAAWIVTAGAGLVVLSAVRFSLKWSTAVAALLPAMIGVVAVPVVGNAAQGPNHDYTTGVVMMCTVALAGSFGLRIAWLRRPRHVLGACDDRIVRRRVAPVLVVLDGVVLVCAVVLSLAWSPGNFLQDTASGRATVIMIGVTGLALGADALTYRGRAARWWLTPDALQTLAAAAGLSAIAAWAVIDTRVAPGLLSHPFTAWDVFLGYTLRTGPSVPTILSVWRVDLIVVGLTITAATAYAIGVCRLRRAGHAWPLGRTLSWAAGCVCVIAASGTGIKAYGTAMFSVHMIDHMLVSMLAPLLLVLGAPLTLALRACATLRGHQSMMLQDELNHLINSRLIAVVTNPVVALGLYVGSLFAVYFTPLFDVLVRYHWGHVLMTLWFFTTGYLFFSVVVAIDPGPRRLPVLARLGLLVAAMPFHALFGIALMTSTTIVGESFYRELALPWVADLRRDQWLGGVFTWVGGLIPVIVVAVVLIIEWWRADYGVRGRWTDPGGPDDELLAAWANSRQ</sequence>
<keyword evidence="8" id="KW-1185">Reference proteome</keyword>
<evidence type="ECO:0000256" key="2">
    <source>
        <dbReference type="ARBA" id="ARBA00022475"/>
    </source>
</evidence>
<dbReference type="EMBL" id="JAPKFM010000043">
    <property type="protein sequence ID" value="MCX2967123.1"/>
    <property type="molecule type" value="Genomic_DNA"/>
</dbReference>
<name>A0A9X3I6Q4_9ACTN</name>